<sequence length="189" mass="21244">MKTPRQKLLVTVKDPEKPVATLTAYEKEANTWIQAMPTMEAVIGKHGIPKKREGDQRTPIGTFPLGTAFGWGAEPASLQIPFRTVGANDYWIDDVTSDDYNQWVHYPGDPTTKWASFERMTNPLYKYGVVIEYNTNPIVKGKGSAIFLHMKKADTRFTQGCVAVSEENLVKVLQWLDASKDPVIVIKED</sequence>
<dbReference type="PROSITE" id="PS52029">
    <property type="entry name" value="LD_TPASE"/>
    <property type="match status" value="1"/>
</dbReference>
<dbReference type="EMBL" id="AVBF01000049">
    <property type="protein sequence ID" value="KGP71744.1"/>
    <property type="molecule type" value="Genomic_DNA"/>
</dbReference>
<evidence type="ECO:0000259" key="2">
    <source>
        <dbReference type="PROSITE" id="PS52029"/>
    </source>
</evidence>
<keyword evidence="4" id="KW-1185">Reference proteome</keyword>
<dbReference type="Pfam" id="PF03734">
    <property type="entry name" value="YkuD"/>
    <property type="match status" value="1"/>
</dbReference>
<name>A0A0A2T893_9BACI</name>
<dbReference type="Proteomes" id="UP000030147">
    <property type="component" value="Unassembled WGS sequence"/>
</dbReference>
<dbReference type="AlphaFoldDB" id="A0A0A2T893"/>
<evidence type="ECO:0000313" key="4">
    <source>
        <dbReference type="Proteomes" id="UP000030147"/>
    </source>
</evidence>
<comment type="caution">
    <text evidence="3">The sequence shown here is derived from an EMBL/GenBank/DDBJ whole genome shotgun (WGS) entry which is preliminary data.</text>
</comment>
<feature type="active site" description="Nucleophile" evidence="1">
    <location>
        <position position="161"/>
    </location>
</feature>
<dbReference type="GO" id="GO:0016740">
    <property type="term" value="F:transferase activity"/>
    <property type="evidence" value="ECO:0007669"/>
    <property type="project" value="InterPro"/>
</dbReference>
<protein>
    <submittedName>
        <fullName evidence="3">S-layer protein</fullName>
    </submittedName>
</protein>
<dbReference type="GO" id="GO:0071555">
    <property type="term" value="P:cell wall organization"/>
    <property type="evidence" value="ECO:0007669"/>
    <property type="project" value="UniProtKB-UniRule"/>
</dbReference>
<feature type="active site" description="Proton donor/acceptor" evidence="1">
    <location>
        <position position="149"/>
    </location>
</feature>
<keyword evidence="1" id="KW-0961">Cell wall biogenesis/degradation</keyword>
<dbReference type="PANTHER" id="PTHR38589">
    <property type="entry name" value="BLR0621 PROTEIN"/>
    <property type="match status" value="1"/>
</dbReference>
<dbReference type="GO" id="GO:0008360">
    <property type="term" value="P:regulation of cell shape"/>
    <property type="evidence" value="ECO:0007669"/>
    <property type="project" value="UniProtKB-UniRule"/>
</dbReference>
<reference evidence="3 4" key="1">
    <citation type="journal article" date="2015" name="Stand. Genomic Sci.">
        <title>High quality draft genome sequence of the moderately halophilic bacterium Pontibacillus yanchengensis Y32(T) and comparison among Pontibacillus genomes.</title>
        <authorList>
            <person name="Huang J."/>
            <person name="Qiao Z.X."/>
            <person name="Tang J.W."/>
            <person name="Wang G."/>
        </authorList>
    </citation>
    <scope>NUCLEOTIDE SEQUENCE [LARGE SCALE GENOMIC DNA]</scope>
    <source>
        <strain evidence="3 4">Y32</strain>
    </source>
</reference>
<proteinExistence type="predicted"/>
<dbReference type="OrthoDB" id="186490at2"/>
<dbReference type="PANTHER" id="PTHR38589:SF1">
    <property type="entry name" value="BLR0621 PROTEIN"/>
    <property type="match status" value="1"/>
</dbReference>
<dbReference type="InterPro" id="IPR005490">
    <property type="entry name" value="LD_TPept_cat_dom"/>
</dbReference>
<evidence type="ECO:0000256" key="1">
    <source>
        <dbReference type="PROSITE-ProRule" id="PRU01373"/>
    </source>
</evidence>
<organism evidence="3 4">
    <name type="scientific">Pontibacillus yanchengensis Y32</name>
    <dbReference type="NCBI Taxonomy" id="1385514"/>
    <lineage>
        <taxon>Bacteria</taxon>
        <taxon>Bacillati</taxon>
        <taxon>Bacillota</taxon>
        <taxon>Bacilli</taxon>
        <taxon>Bacillales</taxon>
        <taxon>Bacillaceae</taxon>
        <taxon>Pontibacillus</taxon>
    </lineage>
</organism>
<keyword evidence="1" id="KW-0133">Cell shape</keyword>
<comment type="pathway">
    <text evidence="1">Cell wall biogenesis; peptidoglycan biosynthesis.</text>
</comment>
<dbReference type="RefSeq" id="WP_084103123.1">
    <property type="nucleotide sequence ID" value="NZ_AVBF01000049.1"/>
</dbReference>
<accession>A0A0A2T893</accession>
<gene>
    <name evidence="3" type="ORF">N782_16760</name>
</gene>
<dbReference type="eggNOG" id="COG3786">
    <property type="taxonomic scope" value="Bacteria"/>
</dbReference>
<feature type="domain" description="L,D-TPase catalytic" evidence="2">
    <location>
        <begin position="11"/>
        <end position="186"/>
    </location>
</feature>
<dbReference type="GO" id="GO:0009252">
    <property type="term" value="P:peptidoglycan biosynthetic process"/>
    <property type="evidence" value="ECO:0007669"/>
    <property type="project" value="UniProtKB-KW"/>
</dbReference>
<evidence type="ECO:0000313" key="3">
    <source>
        <dbReference type="EMBL" id="KGP71744.1"/>
    </source>
</evidence>
<keyword evidence="1" id="KW-0573">Peptidoglycan synthesis</keyword>